<dbReference type="InterPro" id="IPR011990">
    <property type="entry name" value="TPR-like_helical_dom_sf"/>
</dbReference>
<feature type="repeat" description="PPR" evidence="2">
    <location>
        <begin position="183"/>
        <end position="217"/>
    </location>
</feature>
<dbReference type="PANTHER" id="PTHR47939:SF13">
    <property type="entry name" value="OS03G0201400 PROTEIN"/>
    <property type="match status" value="1"/>
</dbReference>
<dbReference type="NCBIfam" id="TIGR00756">
    <property type="entry name" value="PPR"/>
    <property type="match status" value="3"/>
</dbReference>
<dbReference type="Proteomes" id="UP001648503">
    <property type="component" value="Unassembled WGS sequence"/>
</dbReference>
<dbReference type="Gene3D" id="1.25.40.10">
    <property type="entry name" value="Tetratricopeptide repeat domain"/>
    <property type="match status" value="4"/>
</dbReference>
<name>A0ABQ8F191_9FUNG</name>
<feature type="repeat" description="PPR" evidence="2">
    <location>
        <begin position="500"/>
        <end position="534"/>
    </location>
</feature>
<evidence type="ECO:0000256" key="2">
    <source>
        <dbReference type="PROSITE-ProRule" id="PRU00708"/>
    </source>
</evidence>
<feature type="compositionally biased region" description="Polar residues" evidence="3">
    <location>
        <begin position="41"/>
        <end position="53"/>
    </location>
</feature>
<dbReference type="EMBL" id="JAFCIX010000495">
    <property type="protein sequence ID" value="KAH6588678.1"/>
    <property type="molecule type" value="Genomic_DNA"/>
</dbReference>
<reference evidence="4 5" key="1">
    <citation type="submission" date="2021-02" db="EMBL/GenBank/DDBJ databases">
        <title>Variation within the Batrachochytrium salamandrivorans European outbreak.</title>
        <authorList>
            <person name="Kelly M."/>
            <person name="Pasmans F."/>
            <person name="Shea T.P."/>
            <person name="Munoz J.F."/>
            <person name="Carranza S."/>
            <person name="Cuomo C.A."/>
            <person name="Martel A."/>
        </authorList>
    </citation>
    <scope>NUCLEOTIDE SEQUENCE [LARGE SCALE GENOMIC DNA]</scope>
    <source>
        <strain evidence="4 5">AMFP18/2</strain>
    </source>
</reference>
<dbReference type="InterPro" id="IPR002885">
    <property type="entry name" value="PPR_rpt"/>
</dbReference>
<organism evidence="4 5">
    <name type="scientific">Batrachochytrium salamandrivorans</name>
    <dbReference type="NCBI Taxonomy" id="1357716"/>
    <lineage>
        <taxon>Eukaryota</taxon>
        <taxon>Fungi</taxon>
        <taxon>Fungi incertae sedis</taxon>
        <taxon>Chytridiomycota</taxon>
        <taxon>Chytridiomycota incertae sedis</taxon>
        <taxon>Chytridiomycetes</taxon>
        <taxon>Rhizophydiales</taxon>
        <taxon>Rhizophydiales incertae sedis</taxon>
        <taxon>Batrachochytrium</taxon>
    </lineage>
</organism>
<keyword evidence="1" id="KW-0677">Repeat</keyword>
<evidence type="ECO:0000256" key="1">
    <source>
        <dbReference type="ARBA" id="ARBA00022737"/>
    </source>
</evidence>
<evidence type="ECO:0000256" key="3">
    <source>
        <dbReference type="SAM" id="MobiDB-lite"/>
    </source>
</evidence>
<keyword evidence="5" id="KW-1185">Reference proteome</keyword>
<dbReference type="InterPro" id="IPR050667">
    <property type="entry name" value="PPR-containing_protein"/>
</dbReference>
<evidence type="ECO:0008006" key="6">
    <source>
        <dbReference type="Google" id="ProtNLM"/>
    </source>
</evidence>
<proteinExistence type="predicted"/>
<dbReference type="Pfam" id="PF01535">
    <property type="entry name" value="PPR"/>
    <property type="match status" value="2"/>
</dbReference>
<dbReference type="PANTHER" id="PTHR47939">
    <property type="entry name" value="MEMBRANE-ASSOCIATED SALT-INDUCIBLE PROTEIN-LIKE"/>
    <property type="match status" value="1"/>
</dbReference>
<comment type="caution">
    <text evidence="4">The sequence shown here is derived from an EMBL/GenBank/DDBJ whole genome shotgun (WGS) entry which is preliminary data.</text>
</comment>
<gene>
    <name evidence="4" type="ORF">BASA50_010548</name>
</gene>
<dbReference type="PROSITE" id="PS51375">
    <property type="entry name" value="PPR"/>
    <property type="match status" value="3"/>
</dbReference>
<evidence type="ECO:0000313" key="5">
    <source>
        <dbReference type="Proteomes" id="UP001648503"/>
    </source>
</evidence>
<feature type="region of interest" description="Disordered" evidence="3">
    <location>
        <begin position="40"/>
        <end position="72"/>
    </location>
</feature>
<dbReference type="Pfam" id="PF13812">
    <property type="entry name" value="PPR_3"/>
    <property type="match status" value="2"/>
</dbReference>
<protein>
    <recommendedName>
        <fullName evidence="6">Pentacotripeptide-repeat region of PRORP domain-containing protein</fullName>
    </recommendedName>
</protein>
<sequence>MSAFHCIRLLAQQRSQNGLKYAMRGIPTAIPRGRIGHRGFMSSSPNGVSNTGSDQEEIGGTKDTINSHRSPKRTLKVRLLEPALRLSAENSTKQRTFFNASADNLKPLYKADYEGFSHALRVQNRVPAWLKFGDIVLDETVRKQLTLDDLEKLIVLLSKHNPPKFMAIEDVIRTCDELGMQPSMNMFSTLIYAYGSTGKIADARKVVNQMKELGVNPTIDIYNQFINIAAKYISLDSATEMLDKVIKEGHSLNAESYAIMISECVKEKRISLAHSYFDRMEKEGISPTPATILQLVRLHTAEREYSDIEHLFQRMVDGSLETDAEICGAMLQGFLFANDMQMAEKVYSFIFATGITPSPGSFSPFVKAKVIAGDFLGAHEIIRAMENATKKTDVRLHTAFIYYASMHGYVDHAMAHCNLLKSQGINPSLNMYRWILQALAKEKRSNEAYAIFDELQAAKVPINIEFFNAVIMSAVSILDISMIKKLWRELYIGAKPLLPTAETFSLALDAYTSSGNITEALATYQSMVKAGFQATSSTHISLVTSCIHARKYHDASQAIVWMRQSFNSRSLDLQPILSRHCKDFEDCIIASSKEIIAQEAESALTHSNGRKIVAFSHPAKSSPVNSTEEVGMYNQMILDVYKEFCSCDIVMREEALGHVMLVNHRLGDLIGVAKIWTQLYKSVESPSPESVSILIQAAADLGQERTANAIRVMVEKDNLPLNLDGYQALIQLSARCGMADAVIHTLLRMVNAGHKPTAAVYRNIKIAFNTAQSKHPEAQKTVIDFLEENYPEIIREDQANDLEEKNFRLSLLPKSV</sequence>
<evidence type="ECO:0000313" key="4">
    <source>
        <dbReference type="EMBL" id="KAH6588678.1"/>
    </source>
</evidence>
<feature type="repeat" description="PPR" evidence="2">
    <location>
        <begin position="253"/>
        <end position="287"/>
    </location>
</feature>
<accession>A0ABQ8F191</accession>